<organism evidence="1 2">
    <name type="scientific">Chaetomium tenue</name>
    <dbReference type="NCBI Taxonomy" id="1854479"/>
    <lineage>
        <taxon>Eukaryota</taxon>
        <taxon>Fungi</taxon>
        <taxon>Dikarya</taxon>
        <taxon>Ascomycota</taxon>
        <taxon>Pezizomycotina</taxon>
        <taxon>Sordariomycetes</taxon>
        <taxon>Sordariomycetidae</taxon>
        <taxon>Sordariales</taxon>
        <taxon>Chaetomiaceae</taxon>
        <taxon>Chaetomium</taxon>
    </lineage>
</organism>
<evidence type="ECO:0000313" key="1">
    <source>
        <dbReference type="EMBL" id="KAH6641556.1"/>
    </source>
</evidence>
<comment type="caution">
    <text evidence="1">The sequence shown here is derived from an EMBL/GenBank/DDBJ whole genome shotgun (WGS) entry which is preliminary data.</text>
</comment>
<sequence length="796" mass="87274">MPAQASSDSVFSISPDSACNFAPKLPVYYQHSQFLVGPRGQTTDPFGDDTTTSRHLYDGFGHSLSFRIGYSIRPPLSYRTQPFTIDFADSSTLDYQKPNSIAVADHTPNDASIHIPPDSAPDSPPSQPTRVLLNPTPPLEAPIPPQLPPLRSRTATSPVVGPSPIHRATARTAAVSSAANHSTQILGRRQRAELDEEAEEGGAHDSTSGNTAGSGPSPKRRRRANMLMELDKGEPSTRASQTVANGSRAGGEHSLGASSTPLKGHSDAARNPRLNGAFAGVRHETYYGHSREEVTRILIQALNDLGYKAAADNVGQDSGFQVESPDVISFRQAVLDGSWVKAEELLCGKTARGPRLVLASGADRDAMRFRLRRQKYLELLEKGDTGRALAVLRNELTPLCQEQHQAIPLLSRLLMCQDANEVKARANWDGANGRSRQILLAQLSESISPSVMLPERRLAVLLDDVKNSQAERCRYHTDDALPSLCVDHSCDRSRFPSEILVELSPPGLASSKKLDEIWQVRFSPNGKRLAACGTDDAVNIWDVERLTFCHQLSEHQKPGIGNLAWSPDSKHLVTCGLDHTAKLWDVESGECLRVIDDFEEPVSSCVWAADGQSFVTGSFDKSRSLKLWNLRGDCIHTWPNLHRTEDLALSRDQHWLVATDNQCALHVYNLVTREHMYDLVLNSRAASLSISRDSKFLLVNKVDCEAVLINLETRETVQKFTGQKGGNFTIRSSFGGANENFVISGSEDGRVFIWHKVTGILVHEAEAHHTSCNAVAWNPADPCMYATAGDDGRVKM</sequence>
<name>A0ACB7PMG6_9PEZI</name>
<protein>
    <submittedName>
        <fullName evidence="1">WD40-repeat-containing domain protein</fullName>
    </submittedName>
</protein>
<keyword evidence="2" id="KW-1185">Reference proteome</keyword>
<proteinExistence type="predicted"/>
<dbReference type="EMBL" id="JAGIZQ010000002">
    <property type="protein sequence ID" value="KAH6641556.1"/>
    <property type="molecule type" value="Genomic_DNA"/>
</dbReference>
<accession>A0ACB7PMG6</accession>
<evidence type="ECO:0000313" key="2">
    <source>
        <dbReference type="Proteomes" id="UP000724584"/>
    </source>
</evidence>
<gene>
    <name evidence="1" type="ORF">F5144DRAFT_600186</name>
</gene>
<reference evidence="1 2" key="1">
    <citation type="journal article" date="2021" name="Nat. Commun.">
        <title>Genetic determinants of endophytism in the Arabidopsis root mycobiome.</title>
        <authorList>
            <person name="Mesny F."/>
            <person name="Miyauchi S."/>
            <person name="Thiergart T."/>
            <person name="Pickel B."/>
            <person name="Atanasova L."/>
            <person name="Karlsson M."/>
            <person name="Huettel B."/>
            <person name="Barry K.W."/>
            <person name="Haridas S."/>
            <person name="Chen C."/>
            <person name="Bauer D."/>
            <person name="Andreopoulos W."/>
            <person name="Pangilinan J."/>
            <person name="LaButti K."/>
            <person name="Riley R."/>
            <person name="Lipzen A."/>
            <person name="Clum A."/>
            <person name="Drula E."/>
            <person name="Henrissat B."/>
            <person name="Kohler A."/>
            <person name="Grigoriev I.V."/>
            <person name="Martin F.M."/>
            <person name="Hacquard S."/>
        </authorList>
    </citation>
    <scope>NUCLEOTIDE SEQUENCE [LARGE SCALE GENOMIC DNA]</scope>
    <source>
        <strain evidence="1 2">MPI-SDFR-AT-0079</strain>
    </source>
</reference>
<dbReference type="Proteomes" id="UP000724584">
    <property type="component" value="Unassembled WGS sequence"/>
</dbReference>